<dbReference type="InterPro" id="IPR025110">
    <property type="entry name" value="AMP-bd_C"/>
</dbReference>
<dbReference type="CDD" id="cd19543">
    <property type="entry name" value="DCL_NRPS"/>
    <property type="match status" value="1"/>
</dbReference>
<reference evidence="6 7" key="1">
    <citation type="submission" date="2016-01" db="EMBL/GenBank/DDBJ databases">
        <authorList>
            <person name="McClelland M."/>
            <person name="Jain A."/>
            <person name="Saraogi P."/>
            <person name="Mendelson R."/>
            <person name="Westerman R."/>
            <person name="SanMiguel P."/>
            <person name="Csonka L."/>
        </authorList>
    </citation>
    <scope>NUCLEOTIDE SEQUENCE [LARGE SCALE GENOMIC DNA]</scope>
    <source>
        <strain evidence="6 7">NCPPB 2472</strain>
    </source>
</reference>
<gene>
    <name evidence="6" type="ORF">AWM79_00065</name>
</gene>
<dbReference type="PROSITE" id="PS50075">
    <property type="entry name" value="CARRIER"/>
    <property type="match status" value="2"/>
</dbReference>
<comment type="similarity">
    <text evidence="2">Belongs to the ATP-dependent AMP-binding enzyme family.</text>
</comment>
<dbReference type="InterPro" id="IPR036736">
    <property type="entry name" value="ACP-like_sf"/>
</dbReference>
<dbReference type="PANTHER" id="PTHR45398">
    <property type="match status" value="1"/>
</dbReference>
<dbReference type="FunFam" id="3.40.50.12780:FF:000012">
    <property type="entry name" value="Non-ribosomal peptide synthetase"/>
    <property type="match status" value="1"/>
</dbReference>
<proteinExistence type="inferred from homology"/>
<protein>
    <recommendedName>
        <fullName evidence="5">Carrier domain-containing protein</fullName>
    </recommendedName>
</protein>
<keyword evidence="4" id="KW-0597">Phosphoprotein</keyword>
<dbReference type="InterPro" id="IPR010060">
    <property type="entry name" value="NRPS_synth"/>
</dbReference>
<organism evidence="6 7">
    <name type="scientific">Pseudomonas agarici</name>
    <dbReference type="NCBI Taxonomy" id="46677"/>
    <lineage>
        <taxon>Bacteria</taxon>
        <taxon>Pseudomonadati</taxon>
        <taxon>Pseudomonadota</taxon>
        <taxon>Gammaproteobacteria</taxon>
        <taxon>Pseudomonadales</taxon>
        <taxon>Pseudomonadaceae</taxon>
        <taxon>Pseudomonas</taxon>
    </lineage>
</organism>
<dbReference type="PROSITE" id="PS00455">
    <property type="entry name" value="AMP_BINDING"/>
    <property type="match status" value="1"/>
</dbReference>
<dbReference type="FunFam" id="2.30.38.10:FF:000001">
    <property type="entry name" value="Non-ribosomal peptide synthetase PvdI"/>
    <property type="match status" value="1"/>
</dbReference>
<dbReference type="Pfam" id="PF00550">
    <property type="entry name" value="PP-binding"/>
    <property type="match status" value="2"/>
</dbReference>
<feature type="domain" description="Carrier" evidence="5">
    <location>
        <begin position="189"/>
        <end position="263"/>
    </location>
</feature>
<dbReference type="CDD" id="cd17646">
    <property type="entry name" value="A_NRPS_AB3403-like"/>
    <property type="match status" value="1"/>
</dbReference>
<evidence type="ECO:0000256" key="1">
    <source>
        <dbReference type="ARBA" id="ARBA00001957"/>
    </source>
</evidence>
<dbReference type="InterPro" id="IPR020845">
    <property type="entry name" value="AMP-binding_CS"/>
</dbReference>
<dbReference type="Gene3D" id="1.10.1200.10">
    <property type="entry name" value="ACP-like"/>
    <property type="match status" value="2"/>
</dbReference>
<dbReference type="PROSITE" id="PS00012">
    <property type="entry name" value="PHOSPHOPANTETHEINE"/>
    <property type="match status" value="2"/>
</dbReference>
<dbReference type="Gene3D" id="3.40.50.980">
    <property type="match status" value="2"/>
</dbReference>
<dbReference type="GO" id="GO:0031177">
    <property type="term" value="F:phosphopantetheine binding"/>
    <property type="evidence" value="ECO:0007669"/>
    <property type="project" value="InterPro"/>
</dbReference>
<evidence type="ECO:0000313" key="6">
    <source>
        <dbReference type="EMBL" id="AMB83791.1"/>
    </source>
</evidence>
<dbReference type="GO" id="GO:0043041">
    <property type="term" value="P:amino acid activation for nonribosomal peptide biosynthetic process"/>
    <property type="evidence" value="ECO:0007669"/>
    <property type="project" value="UniProtKB-ARBA"/>
</dbReference>
<dbReference type="SUPFAM" id="SSF56801">
    <property type="entry name" value="Acetyl-CoA synthetase-like"/>
    <property type="match status" value="2"/>
</dbReference>
<dbReference type="FunFam" id="3.40.50.980:FF:000001">
    <property type="entry name" value="Non-ribosomal peptide synthetase"/>
    <property type="match status" value="1"/>
</dbReference>
<dbReference type="GO" id="GO:0003824">
    <property type="term" value="F:catalytic activity"/>
    <property type="evidence" value="ECO:0007669"/>
    <property type="project" value="InterPro"/>
</dbReference>
<dbReference type="Gene3D" id="3.30.559.30">
    <property type="entry name" value="Nonribosomal peptide synthetase, condensation domain"/>
    <property type="match status" value="2"/>
</dbReference>
<keyword evidence="3" id="KW-0596">Phosphopantetheine</keyword>
<dbReference type="InterPro" id="IPR000873">
    <property type="entry name" value="AMP-dep_synth/lig_dom"/>
</dbReference>
<accession>A0A120I861</accession>
<dbReference type="GO" id="GO:0044550">
    <property type="term" value="P:secondary metabolite biosynthetic process"/>
    <property type="evidence" value="ECO:0007669"/>
    <property type="project" value="UniProtKB-ARBA"/>
</dbReference>
<dbReference type="Gene3D" id="2.30.38.10">
    <property type="entry name" value="Luciferase, Domain 3"/>
    <property type="match status" value="2"/>
</dbReference>
<dbReference type="Pfam" id="PF00501">
    <property type="entry name" value="AMP-binding"/>
    <property type="match status" value="1"/>
</dbReference>
<dbReference type="NCBIfam" id="TIGR01733">
    <property type="entry name" value="AA-adenyl-dom"/>
    <property type="match status" value="1"/>
</dbReference>
<evidence type="ECO:0000313" key="7">
    <source>
        <dbReference type="Proteomes" id="UP000063229"/>
    </source>
</evidence>
<evidence type="ECO:0000259" key="5">
    <source>
        <dbReference type="PROSITE" id="PS50075"/>
    </source>
</evidence>
<dbReference type="InterPro" id="IPR023213">
    <property type="entry name" value="CAT-like_dom_sf"/>
</dbReference>
<comment type="cofactor">
    <cofactor evidence="1">
        <name>pantetheine 4'-phosphate</name>
        <dbReference type="ChEBI" id="CHEBI:47942"/>
    </cofactor>
</comment>
<dbReference type="Gene3D" id="3.30.559.10">
    <property type="entry name" value="Chloramphenicol acetyltransferase-like domain"/>
    <property type="match status" value="2"/>
</dbReference>
<dbReference type="NCBIfam" id="TIGR01720">
    <property type="entry name" value="NRPS-para261"/>
    <property type="match status" value="1"/>
</dbReference>
<dbReference type="InterPro" id="IPR045851">
    <property type="entry name" value="AMP-bd_C_sf"/>
</dbReference>
<dbReference type="Pfam" id="PF13193">
    <property type="entry name" value="AMP-binding_C"/>
    <property type="match status" value="2"/>
</dbReference>
<dbReference type="FunFam" id="3.40.50.980:FF:000002">
    <property type="entry name" value="Enterobactin synthetase component F"/>
    <property type="match status" value="1"/>
</dbReference>
<dbReference type="SUPFAM" id="SSF47336">
    <property type="entry name" value="ACP-like"/>
    <property type="match status" value="2"/>
</dbReference>
<dbReference type="InterPro" id="IPR020806">
    <property type="entry name" value="PKS_PP-bd"/>
</dbReference>
<dbReference type="FunFam" id="3.30.300.30:FF:000010">
    <property type="entry name" value="Enterobactin synthetase component F"/>
    <property type="match status" value="2"/>
</dbReference>
<sequence length="1800" mass="198699">MDDSGQPAPIGVVGELVIGGELLARGYFGRARLSAERFLPDPFYGSGARLYRTGDLARFNAEGVLEYVGRIDHQVKIRGFRIELGEIEARLLEQEAVREAIVLAVPGSSGLQLSAYVVPTQRSVSQAGPAEQAAVRERMRARLKGSLPDYMVPTHVLFLEGLPLSPNGKLDRKALPLPDASQAQQAFVAPVTALEQQIAAIWQAVLKVERVGLNDNFFELGGDSIISIQVVSRARQAGVRFTPRDLFLHQTVQGLAGVARQGESREHIDQGPVSGASSLLPIQRAFFEAPITAREHWNQAVLLKPQQPVQASSLQQALEALWLHHDGLRSVFRETPSGWKAELPSTRTLPEDLLWSVQGLRADELVPLYDQAQASLNLEQGPLLRGVLATLVDGSQRLLLIIHHLVVDGVSWRILLEDLQSALQQITQGQSVSLPGKTHSFKVWAERLQAYAQGEVLQTELPYWRRQLDEGARELPCERPRGSLQSRYAVVVRSRLDTSLTRRLLQDAPAAYRTQVNDLLLTALARVLERWTGQPDHLIQLEGHGREELFDDLDLSRTVGWFTSQFPLRLVSAPNQAVAIKQIKEQLRAIPKRGIGFGLLRYLASATIQAELAALALPRITFNYLGQFDGSFDAEEGAWFKPTGEPAGAEQNPEASLDNWLSLEGQVYQGEFELRWTFSREMFDEATVQQLADHFALELAALVEHCCQIEQGGVTPSDFPLAALGQAALDELALPARQIEDLYPLSPMQQGMLFHTLHESGKGTYINQLCVDVEGLDVERFRAAWQATLDTHDILRSGFLWQSPLQTPLQIVRRQVPLSFSALDWREEAGLPGMLEAFAERERARGFDLDQPGLLRLSLIRTAARRHHLILTHHHILMDGWSSSQLLGEVLQRYGGQAPSYPAGRFRDYIDWLQRQDAAGTQAFWAEQLRPLQDPTRLGQCIARAPAAVHEHGYGAHHHPLDALATARLGAFARQQKVTLNTLLQAAWLLLLQRYTGRDTVVFGTTVSGRPAELAGIEHQLGLFINTLPLVATPRPQDTVGQWLQALQALNLALRDHEHTPLFEVQRWAGRTGEALFDNILVFENFPISEALEQGAAHGLHFGEVINHDQTSFPLTLGVTLGQTLALHYNFAHEHYDRATIERLNGHLLALLDGLSQDAQRTLGEVALLQADEQQAVVEGWNTTQTLYPLERCVHELIEDQVERTPQAPALVFGETQLTYRQLDERANRLAHELIALGVGPEVLVGIAAERSLEMVIGLLAILKAGGAYVPLDPDYPADRLAYLIDDSAIALLLTQQALLARLPVPSGLRTLCLDDALPQGGSAYRPGLVLDPENLAYVIYTSGSTGKPKGAGNRHRALTNRLCWMQQAYGLDATDSVLQKTPFGFDVSVWEFFWPLMTGARLIVAAPGDHRDPARLVALINARRVTTLHFVPSMLQVFLQHPGVAGCGGLRRIICSGEALSTAAQRQVFEQLPTVGLFNLYGPTEAAIDVTHWTCREEGHDSVPIGQPIANLSTYLLSHDLQPLPTGVVGELYLGGEGLARGYRRRAGLTAERFVASPFGAGQRLYRTGDLARYREDGVIEYAGRIDHQVKIRGLRIELGEIEARLLEQASVREAVVLAVEAAAGLQLVGYVVPSNNDLAVEAQPALREALKSALLEKLPEYMVPVHLLFLDHLPLSPNGKLERRALPAPEVQGRAGFRAPQSELERVLAGIWKDVLQLERIGLDDDFFELGGHSLQLVMMLARVRDALGVELPIKDFYALRVLQALAAHLAAVMAAEAPGDELDLIFGALDELEEDHA</sequence>
<dbReference type="CDD" id="cd19534">
    <property type="entry name" value="E_NRPS"/>
    <property type="match status" value="1"/>
</dbReference>
<feature type="domain" description="Carrier" evidence="5">
    <location>
        <begin position="1701"/>
        <end position="1776"/>
    </location>
</feature>
<dbReference type="EMBL" id="CP014135">
    <property type="protein sequence ID" value="AMB83791.1"/>
    <property type="molecule type" value="Genomic_DNA"/>
</dbReference>
<keyword evidence="7" id="KW-1185">Reference proteome</keyword>
<name>A0A120I861_PSEAA</name>
<dbReference type="PANTHER" id="PTHR45398:SF1">
    <property type="entry name" value="ENZYME, PUTATIVE (JCVI)-RELATED"/>
    <property type="match status" value="1"/>
</dbReference>
<dbReference type="Pfam" id="PF00668">
    <property type="entry name" value="Condensation"/>
    <property type="match status" value="2"/>
</dbReference>
<dbReference type="SMART" id="SM00823">
    <property type="entry name" value="PKS_PP"/>
    <property type="match status" value="2"/>
</dbReference>
<evidence type="ECO:0000256" key="2">
    <source>
        <dbReference type="ARBA" id="ARBA00006432"/>
    </source>
</evidence>
<dbReference type="InterPro" id="IPR006162">
    <property type="entry name" value="Ppantetheine_attach_site"/>
</dbReference>
<evidence type="ECO:0000256" key="3">
    <source>
        <dbReference type="ARBA" id="ARBA00022450"/>
    </source>
</evidence>
<dbReference type="STRING" id="46677.AWM79_00065"/>
<dbReference type="InterPro" id="IPR001242">
    <property type="entry name" value="Condensation_dom"/>
</dbReference>
<dbReference type="KEGG" id="pagb:AWM79_00065"/>
<evidence type="ECO:0000256" key="4">
    <source>
        <dbReference type="ARBA" id="ARBA00022553"/>
    </source>
</evidence>
<dbReference type="SUPFAM" id="SSF52777">
    <property type="entry name" value="CoA-dependent acyltransferases"/>
    <property type="match status" value="4"/>
</dbReference>
<dbReference type="FunFam" id="1.10.1200.10:FF:000005">
    <property type="entry name" value="Nonribosomal peptide synthetase 1"/>
    <property type="match status" value="2"/>
</dbReference>
<dbReference type="Gene3D" id="3.30.300.30">
    <property type="match status" value="2"/>
</dbReference>
<dbReference type="InterPro" id="IPR009081">
    <property type="entry name" value="PP-bd_ACP"/>
</dbReference>
<dbReference type="InterPro" id="IPR010071">
    <property type="entry name" value="AA_adenyl_dom"/>
</dbReference>
<dbReference type="Proteomes" id="UP000063229">
    <property type="component" value="Chromosome"/>
</dbReference>